<sequence>MNLRTLTLIHAGTTLRLSGTPQPLTCPIRTGGVCLYQVKLLMWHVLSMRATLSFLLCWHRDVGVGLELSKIERYVGMSTKTHLLPSAPHFFAYASFFICESLSAAFWLLGHHLRQSQDLLPSGEEGPLTILIDLLSHPSPTERRDPISVTLSDAIDVSKSVH</sequence>
<keyword evidence="2" id="KW-1185">Reference proteome</keyword>
<name>A0AAD4MC60_9AGAM</name>
<dbReference type="Proteomes" id="UP001203297">
    <property type="component" value="Unassembled WGS sequence"/>
</dbReference>
<proteinExistence type="predicted"/>
<protein>
    <submittedName>
        <fullName evidence="1">Uncharacterized protein</fullName>
    </submittedName>
</protein>
<evidence type="ECO:0000313" key="1">
    <source>
        <dbReference type="EMBL" id="KAI0307646.1"/>
    </source>
</evidence>
<reference evidence="1" key="1">
    <citation type="journal article" date="2022" name="New Phytol.">
        <title>Evolutionary transition to the ectomycorrhizal habit in the genomes of a hyperdiverse lineage of mushroom-forming fungi.</title>
        <authorList>
            <person name="Looney B."/>
            <person name="Miyauchi S."/>
            <person name="Morin E."/>
            <person name="Drula E."/>
            <person name="Courty P.E."/>
            <person name="Kohler A."/>
            <person name="Kuo A."/>
            <person name="LaButti K."/>
            <person name="Pangilinan J."/>
            <person name="Lipzen A."/>
            <person name="Riley R."/>
            <person name="Andreopoulos W."/>
            <person name="He G."/>
            <person name="Johnson J."/>
            <person name="Nolan M."/>
            <person name="Tritt A."/>
            <person name="Barry K.W."/>
            <person name="Grigoriev I.V."/>
            <person name="Nagy L.G."/>
            <person name="Hibbett D."/>
            <person name="Henrissat B."/>
            <person name="Matheny P.B."/>
            <person name="Labbe J."/>
            <person name="Martin F.M."/>
        </authorList>
    </citation>
    <scope>NUCLEOTIDE SEQUENCE</scope>
    <source>
        <strain evidence="1">BPL690</strain>
    </source>
</reference>
<accession>A0AAD4MC60</accession>
<organism evidence="1 2">
    <name type="scientific">Multifurca ochricompacta</name>
    <dbReference type="NCBI Taxonomy" id="376703"/>
    <lineage>
        <taxon>Eukaryota</taxon>
        <taxon>Fungi</taxon>
        <taxon>Dikarya</taxon>
        <taxon>Basidiomycota</taxon>
        <taxon>Agaricomycotina</taxon>
        <taxon>Agaricomycetes</taxon>
        <taxon>Russulales</taxon>
        <taxon>Russulaceae</taxon>
        <taxon>Multifurca</taxon>
    </lineage>
</organism>
<comment type="caution">
    <text evidence="1">The sequence shown here is derived from an EMBL/GenBank/DDBJ whole genome shotgun (WGS) entry which is preliminary data.</text>
</comment>
<dbReference type="AlphaFoldDB" id="A0AAD4MC60"/>
<dbReference type="EMBL" id="WTXG01000001">
    <property type="protein sequence ID" value="KAI0307646.1"/>
    <property type="molecule type" value="Genomic_DNA"/>
</dbReference>
<evidence type="ECO:0000313" key="2">
    <source>
        <dbReference type="Proteomes" id="UP001203297"/>
    </source>
</evidence>
<gene>
    <name evidence="1" type="ORF">B0F90DRAFT_41710</name>
</gene>